<reference evidence="2" key="1">
    <citation type="journal article" date="2019" name="Int. J. Syst. Evol. Microbiol.">
        <title>The Global Catalogue of Microorganisms (GCM) 10K type strain sequencing project: providing services to taxonomists for standard genome sequencing and annotation.</title>
        <authorList>
            <consortium name="The Broad Institute Genomics Platform"/>
            <consortium name="The Broad Institute Genome Sequencing Center for Infectious Disease"/>
            <person name="Wu L."/>
            <person name="Ma J."/>
        </authorList>
    </citation>
    <scope>NUCLEOTIDE SEQUENCE [LARGE SCALE GENOMIC DNA]</scope>
    <source>
        <strain evidence="2">CCM 7044</strain>
    </source>
</reference>
<sequence length="121" mass="13607">MSAEPGAHRTVPRGYVYADHIPYVTPDSLDDLRGPTSGVVTVGPHIDTSMNPVYEVSNPRRARELYSATVRDGSVVDQVRILDRRLLLWLWPQLGLPTRCRAIWEQKFPELAARSRAARVA</sequence>
<dbReference type="EMBL" id="JBHUOG010000001">
    <property type="protein sequence ID" value="MFD2793428.1"/>
    <property type="molecule type" value="Genomic_DNA"/>
</dbReference>
<name>A0ABW5VP05_9MICO</name>
<protein>
    <recommendedName>
        <fullName evidence="3">Polyketide cyclase/dehydrase/lipid transport protein</fullName>
    </recommendedName>
</protein>
<evidence type="ECO:0000313" key="1">
    <source>
        <dbReference type="EMBL" id="MFD2793428.1"/>
    </source>
</evidence>
<gene>
    <name evidence="1" type="ORF">ACFS27_07685</name>
</gene>
<dbReference type="RefSeq" id="WP_377181601.1">
    <property type="nucleotide sequence ID" value="NZ_JBHUOG010000001.1"/>
</dbReference>
<dbReference type="Proteomes" id="UP001597479">
    <property type="component" value="Unassembled WGS sequence"/>
</dbReference>
<evidence type="ECO:0008006" key="3">
    <source>
        <dbReference type="Google" id="ProtNLM"/>
    </source>
</evidence>
<organism evidence="1 2">
    <name type="scientific">Promicromonospora vindobonensis</name>
    <dbReference type="NCBI Taxonomy" id="195748"/>
    <lineage>
        <taxon>Bacteria</taxon>
        <taxon>Bacillati</taxon>
        <taxon>Actinomycetota</taxon>
        <taxon>Actinomycetes</taxon>
        <taxon>Micrococcales</taxon>
        <taxon>Promicromonosporaceae</taxon>
        <taxon>Promicromonospora</taxon>
    </lineage>
</organism>
<proteinExistence type="predicted"/>
<comment type="caution">
    <text evidence="1">The sequence shown here is derived from an EMBL/GenBank/DDBJ whole genome shotgun (WGS) entry which is preliminary data.</text>
</comment>
<accession>A0ABW5VP05</accession>
<keyword evidence="2" id="KW-1185">Reference proteome</keyword>
<evidence type="ECO:0000313" key="2">
    <source>
        <dbReference type="Proteomes" id="UP001597479"/>
    </source>
</evidence>